<evidence type="ECO:0000256" key="1">
    <source>
        <dbReference type="SAM" id="Coils"/>
    </source>
</evidence>
<gene>
    <name evidence="2" type="ORF">IMSAGC017_01745</name>
</gene>
<name>A0A829ZAZ5_9FIRM</name>
<dbReference type="EMBL" id="BLMI01000214">
    <property type="protein sequence ID" value="GFI41700.1"/>
    <property type="molecule type" value="Genomic_DNA"/>
</dbReference>
<comment type="caution">
    <text evidence="2">The sequence shown here is derived from an EMBL/GenBank/DDBJ whole genome shotgun (WGS) entry which is preliminary data.</text>
</comment>
<dbReference type="Proteomes" id="UP000490821">
    <property type="component" value="Unassembled WGS sequence"/>
</dbReference>
<reference evidence="2 3" key="1">
    <citation type="journal article" date="2020" name="Microbiome">
        <title>Single-cell genomics of uncultured bacteria reveals dietary fiber responders in the mouse gut microbiota.</title>
        <authorList>
            <person name="Chijiiwa R."/>
            <person name="Hosokawa M."/>
            <person name="Kogawa M."/>
            <person name="Nishikawa Y."/>
            <person name="Ide K."/>
            <person name="Sakanashi C."/>
            <person name="Takahashi K."/>
            <person name="Takeyama H."/>
        </authorList>
    </citation>
    <scope>NUCLEOTIDE SEQUENCE [LARGE SCALE GENOMIC DNA]</scope>
    <source>
        <strain evidence="2">IMSAGC_017</strain>
    </source>
</reference>
<sequence>MRLKPNKDLLVDLINKANGLNRANYTSASLKAVDEEVEKATIVLNNLEATKEQVEAAVSALTKAISGLEAKLVETVKSGDTTVSIKTGDNGLMTVFAGLSMLSLAGLSLFRKKED</sequence>
<feature type="coiled-coil region" evidence="1">
    <location>
        <begin position="30"/>
        <end position="71"/>
    </location>
</feature>
<proteinExistence type="predicted"/>
<keyword evidence="1" id="KW-0175">Coiled coil</keyword>
<evidence type="ECO:0000313" key="2">
    <source>
        <dbReference type="EMBL" id="GFI41700.1"/>
    </source>
</evidence>
<accession>A0A829ZAZ5</accession>
<dbReference type="Gene3D" id="1.20.1270.90">
    <property type="entry name" value="AF1782-like"/>
    <property type="match status" value="1"/>
</dbReference>
<protein>
    <recommendedName>
        <fullName evidence="4">LPXTG-motif cell wall anchor domain-containing protein</fullName>
    </recommendedName>
</protein>
<organism evidence="2 3">
    <name type="scientific">Thomasclavelia cocleata</name>
    <dbReference type="NCBI Taxonomy" id="69824"/>
    <lineage>
        <taxon>Bacteria</taxon>
        <taxon>Bacillati</taxon>
        <taxon>Bacillota</taxon>
        <taxon>Erysipelotrichia</taxon>
        <taxon>Erysipelotrichales</taxon>
        <taxon>Coprobacillaceae</taxon>
        <taxon>Thomasclavelia</taxon>
    </lineage>
</organism>
<dbReference type="AlphaFoldDB" id="A0A829ZAZ5"/>
<evidence type="ECO:0008006" key="4">
    <source>
        <dbReference type="Google" id="ProtNLM"/>
    </source>
</evidence>
<dbReference type="NCBIfam" id="TIGR01167">
    <property type="entry name" value="LPXTG_anchor"/>
    <property type="match status" value="1"/>
</dbReference>
<dbReference type="Pfam" id="PF07554">
    <property type="entry name" value="FIVAR"/>
    <property type="match status" value="1"/>
</dbReference>
<evidence type="ECO:0000313" key="3">
    <source>
        <dbReference type="Proteomes" id="UP000490821"/>
    </source>
</evidence>